<evidence type="ECO:0000256" key="1">
    <source>
        <dbReference type="SAM" id="MobiDB-lite"/>
    </source>
</evidence>
<evidence type="ECO:0000256" key="2">
    <source>
        <dbReference type="SAM" id="Phobius"/>
    </source>
</evidence>
<keyword evidence="2" id="KW-1133">Transmembrane helix</keyword>
<gene>
    <name evidence="3" type="ORF">LZC94_04525</name>
</gene>
<proteinExistence type="predicted"/>
<keyword evidence="2" id="KW-0812">Transmembrane</keyword>
<dbReference type="RefSeq" id="WP_394826170.1">
    <property type="nucleotide sequence ID" value="NZ_CP089984.1"/>
</dbReference>
<evidence type="ECO:0000313" key="3">
    <source>
        <dbReference type="EMBL" id="WXB16545.1"/>
    </source>
</evidence>
<dbReference type="Proteomes" id="UP001370348">
    <property type="component" value="Chromosome"/>
</dbReference>
<feature type="transmembrane region" description="Helical" evidence="2">
    <location>
        <begin position="209"/>
        <end position="229"/>
    </location>
</feature>
<protein>
    <recommendedName>
        <fullName evidence="5">PEGA domain-containing protein</fullName>
    </recommendedName>
</protein>
<reference evidence="3 4" key="1">
    <citation type="submission" date="2021-12" db="EMBL/GenBank/DDBJ databases">
        <title>Discovery of the Pendulisporaceae a myxobacterial family with distinct sporulation behavior and unique specialized metabolism.</title>
        <authorList>
            <person name="Garcia R."/>
            <person name="Popoff A."/>
            <person name="Bader C.D."/>
            <person name="Loehr J."/>
            <person name="Walesch S."/>
            <person name="Walt C."/>
            <person name="Boldt J."/>
            <person name="Bunk B."/>
            <person name="Haeckl F.J.F.P.J."/>
            <person name="Gunesch A.P."/>
            <person name="Birkelbach J."/>
            <person name="Nuebel U."/>
            <person name="Pietschmann T."/>
            <person name="Bach T."/>
            <person name="Mueller R."/>
        </authorList>
    </citation>
    <scope>NUCLEOTIDE SEQUENCE [LARGE SCALE GENOMIC DNA]</scope>
    <source>
        <strain evidence="3 4">MSr11954</strain>
    </source>
</reference>
<feature type="transmembrane region" description="Helical" evidence="2">
    <location>
        <begin position="265"/>
        <end position="285"/>
    </location>
</feature>
<sequence>MASTAYAGSDAPAAQALFNEAKKLMAEGRWAEACPKLEESQKLDPGIGTQFNLANCYERTGRTASAWAVFLNVAGEAKAAGQSAREKVARDRAVALEPKLSKLIISVRASDVPVKITRDTLEVGRGQWGTPIPIDAGEHRVVATAPGKKTWEKVVRVAPDGATATVEIPPLQDDPAALAAAAAAASENKDKNEREAAEDPHPGRTQRTIGIVVGAAGLIGIGAGTYFGLTSRSKRDDSSPHCNADNRCDDDGLALRDDALKNGTYSTLAFAMGGAALVGGIILFATAPKARASQAGWHATPMVGQRTMGLHLQGRW</sequence>
<evidence type="ECO:0008006" key="5">
    <source>
        <dbReference type="Google" id="ProtNLM"/>
    </source>
</evidence>
<organism evidence="3 4">
    <name type="scientific">Pendulispora albinea</name>
    <dbReference type="NCBI Taxonomy" id="2741071"/>
    <lineage>
        <taxon>Bacteria</taxon>
        <taxon>Pseudomonadati</taxon>
        <taxon>Myxococcota</taxon>
        <taxon>Myxococcia</taxon>
        <taxon>Myxococcales</taxon>
        <taxon>Sorangiineae</taxon>
        <taxon>Pendulisporaceae</taxon>
        <taxon>Pendulispora</taxon>
    </lineage>
</organism>
<name>A0ABZ2M544_9BACT</name>
<feature type="region of interest" description="Disordered" evidence="1">
    <location>
        <begin position="185"/>
        <end position="207"/>
    </location>
</feature>
<feature type="compositionally biased region" description="Basic and acidic residues" evidence="1">
    <location>
        <begin position="187"/>
        <end position="202"/>
    </location>
</feature>
<dbReference type="InterPro" id="IPR011990">
    <property type="entry name" value="TPR-like_helical_dom_sf"/>
</dbReference>
<dbReference type="EMBL" id="CP089984">
    <property type="protein sequence ID" value="WXB16545.1"/>
    <property type="molecule type" value="Genomic_DNA"/>
</dbReference>
<keyword evidence="2" id="KW-0472">Membrane</keyword>
<evidence type="ECO:0000313" key="4">
    <source>
        <dbReference type="Proteomes" id="UP001370348"/>
    </source>
</evidence>
<accession>A0ABZ2M544</accession>
<dbReference type="SUPFAM" id="SSF48452">
    <property type="entry name" value="TPR-like"/>
    <property type="match status" value="1"/>
</dbReference>
<dbReference type="Gene3D" id="1.25.40.10">
    <property type="entry name" value="Tetratricopeptide repeat domain"/>
    <property type="match status" value="1"/>
</dbReference>
<keyword evidence="4" id="KW-1185">Reference proteome</keyword>